<evidence type="ECO:0000313" key="4">
    <source>
        <dbReference type="Proteomes" id="UP001516400"/>
    </source>
</evidence>
<feature type="coiled-coil region" evidence="1">
    <location>
        <begin position="234"/>
        <end position="282"/>
    </location>
</feature>
<keyword evidence="4" id="KW-1185">Reference proteome</keyword>
<name>A0ABD2NIY3_9CUCU</name>
<feature type="region of interest" description="Disordered" evidence="2">
    <location>
        <begin position="55"/>
        <end position="97"/>
    </location>
</feature>
<dbReference type="EMBL" id="JABFTP020000124">
    <property type="protein sequence ID" value="KAL3278646.1"/>
    <property type="molecule type" value="Genomic_DNA"/>
</dbReference>
<evidence type="ECO:0000256" key="2">
    <source>
        <dbReference type="SAM" id="MobiDB-lite"/>
    </source>
</evidence>
<comment type="caution">
    <text evidence="3">The sequence shown here is derived from an EMBL/GenBank/DDBJ whole genome shotgun (WGS) entry which is preliminary data.</text>
</comment>
<dbReference type="Proteomes" id="UP001516400">
    <property type="component" value="Unassembled WGS sequence"/>
</dbReference>
<organism evidence="3 4">
    <name type="scientific">Cryptolaemus montrouzieri</name>
    <dbReference type="NCBI Taxonomy" id="559131"/>
    <lineage>
        <taxon>Eukaryota</taxon>
        <taxon>Metazoa</taxon>
        <taxon>Ecdysozoa</taxon>
        <taxon>Arthropoda</taxon>
        <taxon>Hexapoda</taxon>
        <taxon>Insecta</taxon>
        <taxon>Pterygota</taxon>
        <taxon>Neoptera</taxon>
        <taxon>Endopterygota</taxon>
        <taxon>Coleoptera</taxon>
        <taxon>Polyphaga</taxon>
        <taxon>Cucujiformia</taxon>
        <taxon>Coccinelloidea</taxon>
        <taxon>Coccinellidae</taxon>
        <taxon>Scymninae</taxon>
        <taxon>Scymnini</taxon>
        <taxon>Cryptolaemus</taxon>
    </lineage>
</organism>
<protein>
    <submittedName>
        <fullName evidence="3">Uncharacterized protein</fullName>
    </submittedName>
</protein>
<sequence length="376" mass="42921">MTAKGAGPTMIPLSNWMLKEIGWDKEENDKKEQTSVPRFKPEMIMIDPDLLEGFSQDSTSKSVKKNGSKSNVFDNLHKTQSSTISRRSTSSKSGVKKKTVNHIKSYLSTVRKVELPQSFNDKLGSRKQLFKLPLDQKKANKPTNIVDQSPLIDMEKAEMLLKKKAFNPSNFFNKPTIPKIIVQSPIKEETCSISPSTSGTTVAKEVVKNVSTDSEFEFLERICGVQDTHTNKKIREIRNILKENQEEFDKFKDNHEKRIGRINNLLSEIENSRKMNSEHNKENSFKKIPVHIKTPGSASNRTNDLRMNLLKSNLNKNENGNGNIQKAKNMYSKLRETYSILETPKFNKSRQAGNTEDLSMKVQEQCLMLLETPQRK</sequence>
<proteinExistence type="predicted"/>
<dbReference type="AlphaFoldDB" id="A0ABD2NIY3"/>
<evidence type="ECO:0000256" key="1">
    <source>
        <dbReference type="SAM" id="Coils"/>
    </source>
</evidence>
<evidence type="ECO:0000313" key="3">
    <source>
        <dbReference type="EMBL" id="KAL3278646.1"/>
    </source>
</evidence>
<reference evidence="3 4" key="1">
    <citation type="journal article" date="2021" name="BMC Biol.">
        <title>Horizontally acquired antibacterial genes associated with adaptive radiation of ladybird beetles.</title>
        <authorList>
            <person name="Li H.S."/>
            <person name="Tang X.F."/>
            <person name="Huang Y.H."/>
            <person name="Xu Z.Y."/>
            <person name="Chen M.L."/>
            <person name="Du X.Y."/>
            <person name="Qiu B.Y."/>
            <person name="Chen P.T."/>
            <person name="Zhang W."/>
            <person name="Slipinski A."/>
            <person name="Escalona H.E."/>
            <person name="Waterhouse R.M."/>
            <person name="Zwick A."/>
            <person name="Pang H."/>
        </authorList>
    </citation>
    <scope>NUCLEOTIDE SEQUENCE [LARGE SCALE GENOMIC DNA]</scope>
    <source>
        <strain evidence="3">SYSU2018</strain>
    </source>
</reference>
<accession>A0ABD2NIY3</accession>
<keyword evidence="1" id="KW-0175">Coiled coil</keyword>
<feature type="compositionally biased region" description="Low complexity" evidence="2">
    <location>
        <begin position="68"/>
        <end position="93"/>
    </location>
</feature>
<gene>
    <name evidence="3" type="ORF">HHI36_016184</name>
</gene>